<proteinExistence type="predicted"/>
<gene>
    <name evidence="2" type="primary">ancA</name>
    <name evidence="2" type="ORF">DDT42_00762</name>
</gene>
<dbReference type="Proteomes" id="UP000811545">
    <property type="component" value="Unassembled WGS sequence"/>
</dbReference>
<feature type="domain" description="SLH" evidence="1">
    <location>
        <begin position="86"/>
        <end position="149"/>
    </location>
</feature>
<evidence type="ECO:0000313" key="2">
    <source>
        <dbReference type="EMBL" id="MBT9144906.1"/>
    </source>
</evidence>
<dbReference type="InterPro" id="IPR011852">
    <property type="entry name" value="TRAP_TAXI"/>
</dbReference>
<evidence type="ECO:0000259" key="1">
    <source>
        <dbReference type="PROSITE" id="PS51272"/>
    </source>
</evidence>
<sequence>MKKLLSILVSLILIATLWGINPYPTASTTLRDISGHEFEAEIRKLVELGVIRGFPDGTFRPDGLVTRAEIAVMIALAKKAPPMGAGVSPFVDLPGTHWAFGHILAVNRLGFMRGYPDRTFRPNSNVTRAEMAALLGQAKGLADDAAKITSAPSIANDAGQVPSWAVGWVTLGYQLPHRFLSFRRDFTIAPTANGTRGEVAFGIFKVLNPHKVEFINIATGGTGGVYFPLGGAVAEILNRNVPGVNVSVRTTGASIANIQLLRDGAVQMAFIQNDIAYYAFTGTEMFEGRKFDKLRGLATLYPETIQIITLAASGIRTLGDLRGRRVAVGAIGSGTEANARQILEIAGMTYRDISPRYLSFAEAASGLRDGHVDVAFVTAGLPTAAVRDLAATRDVTIVPIPPDVATRLIAQHPFYARVTVPRDTYPKITTDIPTVAVKATLVVTDDMDNLLAYDIVEAIFKNLDRLAITHAMGRLISKETALEGMPIPMKPWADRFFR</sequence>
<dbReference type="AlphaFoldDB" id="A0A9E2BHY7"/>
<dbReference type="CDD" id="cd13567">
    <property type="entry name" value="PBP2_TtGluBP"/>
    <property type="match status" value="1"/>
</dbReference>
<dbReference type="Gene3D" id="3.40.190.10">
    <property type="entry name" value="Periplasmic binding protein-like II"/>
    <property type="match status" value="2"/>
</dbReference>
<dbReference type="InterPro" id="IPR001119">
    <property type="entry name" value="SLH_dom"/>
</dbReference>
<comment type="caution">
    <text evidence="2">The sequence shown here is derived from an EMBL/GenBank/DDBJ whole genome shotgun (WGS) entry which is preliminary data.</text>
</comment>
<reference evidence="2 3" key="1">
    <citation type="journal article" date="2021" name="bioRxiv">
        <title>Unique metabolic strategies in Hadean analogues reveal hints for primordial physiology.</title>
        <authorList>
            <person name="Nobu M.K."/>
            <person name="Nakai R."/>
            <person name="Tamazawa S."/>
            <person name="Mori H."/>
            <person name="Toyoda A."/>
            <person name="Ijiri A."/>
            <person name="Suzuki S."/>
            <person name="Kurokawa K."/>
            <person name="Kamagata Y."/>
            <person name="Tamaki H."/>
        </authorList>
    </citation>
    <scope>NUCLEOTIDE SEQUENCE [LARGE SCALE GENOMIC DNA]</scope>
    <source>
        <strain evidence="2">BS525</strain>
    </source>
</reference>
<dbReference type="PANTHER" id="PTHR42941:SF1">
    <property type="entry name" value="SLL1037 PROTEIN"/>
    <property type="match status" value="1"/>
</dbReference>
<feature type="domain" description="SLH" evidence="1">
    <location>
        <begin position="25"/>
        <end position="84"/>
    </location>
</feature>
<dbReference type="EMBL" id="QLTW01000030">
    <property type="protein sequence ID" value="MBT9144906.1"/>
    <property type="molecule type" value="Genomic_DNA"/>
</dbReference>
<accession>A0A9E2BHY7</accession>
<dbReference type="PROSITE" id="PS51272">
    <property type="entry name" value="SLH"/>
    <property type="match status" value="2"/>
</dbReference>
<dbReference type="NCBIfam" id="TIGR02122">
    <property type="entry name" value="TRAP_TAXI"/>
    <property type="match status" value="1"/>
</dbReference>
<dbReference type="Pfam" id="PF00395">
    <property type="entry name" value="SLH"/>
    <property type="match status" value="2"/>
</dbReference>
<dbReference type="SUPFAM" id="SSF53850">
    <property type="entry name" value="Periplasmic binding protein-like II"/>
    <property type="match status" value="1"/>
</dbReference>
<dbReference type="PANTHER" id="PTHR42941">
    <property type="entry name" value="SLL1037 PROTEIN"/>
    <property type="match status" value="1"/>
</dbReference>
<dbReference type="Pfam" id="PF16868">
    <property type="entry name" value="NMT1_3"/>
    <property type="match status" value="1"/>
</dbReference>
<protein>
    <submittedName>
        <fullName evidence="2">Cellulosome-anchoring protein</fullName>
    </submittedName>
</protein>
<organism evidence="2 3">
    <name type="scientific">Psychracetigena formicireducens</name>
    <dbReference type="NCBI Taxonomy" id="2986056"/>
    <lineage>
        <taxon>Bacteria</taxon>
        <taxon>Bacillati</taxon>
        <taxon>Candidatus Lithacetigenota</taxon>
        <taxon>Candidatus Psychracetigena</taxon>
    </lineage>
</organism>
<evidence type="ECO:0000313" key="3">
    <source>
        <dbReference type="Proteomes" id="UP000811545"/>
    </source>
</evidence>
<name>A0A9E2BHY7_PSYF1</name>